<reference evidence="2 3" key="1">
    <citation type="journal article" date="2015" name="Genome Announc.">
        <title>Expanding the biotechnology potential of lactobacilli through comparative genomics of 213 strains and associated genera.</title>
        <authorList>
            <person name="Sun Z."/>
            <person name="Harris H.M."/>
            <person name="McCann A."/>
            <person name="Guo C."/>
            <person name="Argimon S."/>
            <person name="Zhang W."/>
            <person name="Yang X."/>
            <person name="Jeffery I.B."/>
            <person name="Cooney J.C."/>
            <person name="Kagawa T.F."/>
            <person name="Liu W."/>
            <person name="Song Y."/>
            <person name="Salvetti E."/>
            <person name="Wrobel A."/>
            <person name="Rasinkangas P."/>
            <person name="Parkhill J."/>
            <person name="Rea M.C."/>
            <person name="O'Sullivan O."/>
            <person name="Ritari J."/>
            <person name="Douillard F.P."/>
            <person name="Paul Ross R."/>
            <person name="Yang R."/>
            <person name="Briner A.E."/>
            <person name="Felis G.E."/>
            <person name="de Vos W.M."/>
            <person name="Barrangou R."/>
            <person name="Klaenhammer T.R."/>
            <person name="Caufield P.W."/>
            <person name="Cui Y."/>
            <person name="Zhang H."/>
            <person name="O'Toole P.W."/>
        </authorList>
    </citation>
    <scope>NUCLEOTIDE SEQUENCE [LARGE SCALE GENOMIC DNA]</scope>
    <source>
        <strain evidence="2 3">DSM 18001</strain>
    </source>
</reference>
<keyword evidence="1" id="KW-0812">Transmembrane</keyword>
<feature type="transmembrane region" description="Helical" evidence="1">
    <location>
        <begin position="125"/>
        <end position="149"/>
    </location>
</feature>
<dbReference type="EMBL" id="JQBX01000006">
    <property type="protein sequence ID" value="KRN94318.1"/>
    <property type="molecule type" value="Genomic_DNA"/>
</dbReference>
<keyword evidence="1" id="KW-0472">Membrane</keyword>
<keyword evidence="1" id="KW-1133">Transmembrane helix</keyword>
<evidence type="ECO:0000256" key="1">
    <source>
        <dbReference type="SAM" id="Phobius"/>
    </source>
</evidence>
<sequence length="251" mass="28679">MEHASIHDLKKSVLGRYKGSWFAVIKANIIPIVAAVITGILIMGATLTVAYMFGQISGNDINQLMYGNSTEPGGYSRPNVAMEFLFNAITMFIAVGIQYGILDWLRNAQQAPSWNTAFQTFTRKYFVSTLAIYIFQFIFELLWSFLFLIPGLIKIYSYSQAYFLYKDAEERNLSGDYEFINFITFSRRLMNGNKGRLFLLQLSLVGWYILSVASFGIGFIWFVPYKNGLYAAFYKDLVEKNGSKVLPELFK</sequence>
<evidence type="ECO:0000313" key="2">
    <source>
        <dbReference type="EMBL" id="KRN94318.1"/>
    </source>
</evidence>
<dbReference type="PATRIC" id="fig|331679.3.peg.1533"/>
<gene>
    <name evidence="2" type="ORF">IV81_GL001498</name>
</gene>
<protein>
    <submittedName>
        <fullName evidence="2">Integral membrane protein</fullName>
    </submittedName>
</protein>
<dbReference type="Pfam" id="PF06161">
    <property type="entry name" value="DUF975"/>
    <property type="match status" value="1"/>
</dbReference>
<dbReference type="Proteomes" id="UP000051859">
    <property type="component" value="Unassembled WGS sequence"/>
</dbReference>
<dbReference type="PANTHER" id="PTHR40076">
    <property type="entry name" value="MEMBRANE PROTEIN-RELATED"/>
    <property type="match status" value="1"/>
</dbReference>
<proteinExistence type="predicted"/>
<dbReference type="AlphaFoldDB" id="A0A0R2KY39"/>
<evidence type="ECO:0000313" key="3">
    <source>
        <dbReference type="Proteomes" id="UP000051859"/>
    </source>
</evidence>
<organism evidence="2 3">
    <name type="scientific">Pediococcus stilesii</name>
    <dbReference type="NCBI Taxonomy" id="331679"/>
    <lineage>
        <taxon>Bacteria</taxon>
        <taxon>Bacillati</taxon>
        <taxon>Bacillota</taxon>
        <taxon>Bacilli</taxon>
        <taxon>Lactobacillales</taxon>
        <taxon>Lactobacillaceae</taxon>
        <taxon>Pediococcus</taxon>
    </lineage>
</organism>
<accession>A0A0R2KY39</accession>
<comment type="caution">
    <text evidence="2">The sequence shown here is derived from an EMBL/GenBank/DDBJ whole genome shotgun (WGS) entry which is preliminary data.</text>
</comment>
<name>A0A0R2KY39_9LACO</name>
<feature type="transmembrane region" description="Helical" evidence="1">
    <location>
        <begin position="29"/>
        <end position="53"/>
    </location>
</feature>
<keyword evidence="3" id="KW-1185">Reference proteome</keyword>
<dbReference type="RefSeq" id="WP_057802446.1">
    <property type="nucleotide sequence ID" value="NZ_JQBX01000006.1"/>
</dbReference>
<dbReference type="STRING" id="331679.IV81_GL001498"/>
<feature type="transmembrane region" description="Helical" evidence="1">
    <location>
        <begin position="84"/>
        <end position="105"/>
    </location>
</feature>
<dbReference type="PANTHER" id="PTHR40076:SF1">
    <property type="entry name" value="MEMBRANE PROTEIN"/>
    <property type="match status" value="1"/>
</dbReference>
<feature type="transmembrane region" description="Helical" evidence="1">
    <location>
        <begin position="197"/>
        <end position="223"/>
    </location>
</feature>
<dbReference type="InterPro" id="IPR010380">
    <property type="entry name" value="DUF975"/>
</dbReference>